<keyword evidence="2" id="KW-0472">Membrane</keyword>
<accession>A0A7W7YDN1</accession>
<keyword evidence="2" id="KW-1133">Transmembrane helix</keyword>
<comment type="caution">
    <text evidence="3">The sequence shown here is derived from an EMBL/GenBank/DDBJ whole genome shotgun (WGS) entry which is preliminary data.</text>
</comment>
<evidence type="ECO:0000313" key="3">
    <source>
        <dbReference type="EMBL" id="MBB5033930.1"/>
    </source>
</evidence>
<dbReference type="AlphaFoldDB" id="A0A7W7YDN1"/>
<organism evidence="3 4">
    <name type="scientific">Prosthecobacter vanneervenii</name>
    <dbReference type="NCBI Taxonomy" id="48466"/>
    <lineage>
        <taxon>Bacteria</taxon>
        <taxon>Pseudomonadati</taxon>
        <taxon>Verrucomicrobiota</taxon>
        <taxon>Verrucomicrobiia</taxon>
        <taxon>Verrucomicrobiales</taxon>
        <taxon>Verrucomicrobiaceae</taxon>
        <taxon>Prosthecobacter</taxon>
    </lineage>
</organism>
<name>A0A7W7YDN1_9BACT</name>
<keyword evidence="4" id="KW-1185">Reference proteome</keyword>
<dbReference type="RefSeq" id="WP_184341215.1">
    <property type="nucleotide sequence ID" value="NZ_JACHIG010000007.1"/>
</dbReference>
<proteinExistence type="predicted"/>
<feature type="transmembrane region" description="Helical" evidence="2">
    <location>
        <begin position="12"/>
        <end position="34"/>
    </location>
</feature>
<evidence type="ECO:0000313" key="4">
    <source>
        <dbReference type="Proteomes" id="UP000590740"/>
    </source>
</evidence>
<keyword evidence="2" id="KW-0812">Transmembrane</keyword>
<feature type="region of interest" description="Disordered" evidence="1">
    <location>
        <begin position="92"/>
        <end position="114"/>
    </location>
</feature>
<dbReference type="EMBL" id="JACHIG010000007">
    <property type="protein sequence ID" value="MBB5033930.1"/>
    <property type="molecule type" value="Genomic_DNA"/>
</dbReference>
<evidence type="ECO:0000256" key="2">
    <source>
        <dbReference type="SAM" id="Phobius"/>
    </source>
</evidence>
<protein>
    <submittedName>
        <fullName evidence="3">Uncharacterized protein</fullName>
    </submittedName>
</protein>
<dbReference type="Proteomes" id="UP000590740">
    <property type="component" value="Unassembled WGS sequence"/>
</dbReference>
<sequence length="114" mass="12322">MSEPASLPSKAPWWLETLLWSLGMVIAVGVAAYMNETVREVVAQGLGYFFGFLSTPFILEASTALVGLCIVLIINSRRIEREGDGWVMMEVKDTTPAAGESGQEPDVADKASQT</sequence>
<reference evidence="3 4" key="1">
    <citation type="submission" date="2020-08" db="EMBL/GenBank/DDBJ databases">
        <title>Genomic Encyclopedia of Type Strains, Phase IV (KMG-IV): sequencing the most valuable type-strain genomes for metagenomic binning, comparative biology and taxonomic classification.</title>
        <authorList>
            <person name="Goeker M."/>
        </authorList>
    </citation>
    <scope>NUCLEOTIDE SEQUENCE [LARGE SCALE GENOMIC DNA]</scope>
    <source>
        <strain evidence="3 4">DSM 12252</strain>
    </source>
</reference>
<feature type="transmembrane region" description="Helical" evidence="2">
    <location>
        <begin position="46"/>
        <end position="74"/>
    </location>
</feature>
<evidence type="ECO:0000256" key="1">
    <source>
        <dbReference type="SAM" id="MobiDB-lite"/>
    </source>
</evidence>
<gene>
    <name evidence="3" type="ORF">HNQ65_003520</name>
</gene>